<dbReference type="Pfam" id="PF03401">
    <property type="entry name" value="TctC"/>
    <property type="match status" value="1"/>
</dbReference>
<organism evidence="3 4">
    <name type="scientific">Cupriavidus malaysiensis</name>
    <dbReference type="NCBI Taxonomy" id="367825"/>
    <lineage>
        <taxon>Bacteria</taxon>
        <taxon>Pseudomonadati</taxon>
        <taxon>Pseudomonadota</taxon>
        <taxon>Betaproteobacteria</taxon>
        <taxon>Burkholderiales</taxon>
        <taxon>Burkholderiaceae</taxon>
        <taxon>Cupriavidus</taxon>
    </lineage>
</organism>
<evidence type="ECO:0000256" key="1">
    <source>
        <dbReference type="ARBA" id="ARBA00006987"/>
    </source>
</evidence>
<name>A0ABM6F1T4_9BURK</name>
<protein>
    <submittedName>
        <fullName evidence="3">Tricarboxylic transporter</fullName>
    </submittedName>
</protein>
<proteinExistence type="inferred from homology"/>
<keyword evidence="4" id="KW-1185">Reference proteome</keyword>
<feature type="chain" id="PRO_5047318860" evidence="2">
    <location>
        <begin position="31"/>
        <end position="333"/>
    </location>
</feature>
<gene>
    <name evidence="3" type="ORF">BKK80_04850</name>
</gene>
<comment type="similarity">
    <text evidence="1">Belongs to the UPF0065 (bug) family.</text>
</comment>
<dbReference type="PANTHER" id="PTHR42928">
    <property type="entry name" value="TRICARBOXYLATE-BINDING PROTEIN"/>
    <property type="match status" value="1"/>
</dbReference>
<dbReference type="SUPFAM" id="SSF53850">
    <property type="entry name" value="Periplasmic binding protein-like II"/>
    <property type="match status" value="1"/>
</dbReference>
<dbReference type="RefSeq" id="WP_071068654.1">
    <property type="nucleotide sequence ID" value="NZ_CP017754.1"/>
</dbReference>
<accession>A0ABM6F1T4</accession>
<dbReference type="InterPro" id="IPR005064">
    <property type="entry name" value="BUG"/>
</dbReference>
<keyword evidence="2" id="KW-0732">Signal</keyword>
<dbReference type="Gene3D" id="3.40.190.150">
    <property type="entry name" value="Bordetella uptake gene, domain 1"/>
    <property type="match status" value="1"/>
</dbReference>
<evidence type="ECO:0000313" key="3">
    <source>
        <dbReference type="EMBL" id="AOZ05225.1"/>
    </source>
</evidence>
<dbReference type="EMBL" id="CP017754">
    <property type="protein sequence ID" value="AOZ05225.1"/>
    <property type="molecule type" value="Genomic_DNA"/>
</dbReference>
<feature type="signal peptide" evidence="2">
    <location>
        <begin position="1"/>
        <end position="30"/>
    </location>
</feature>
<evidence type="ECO:0000256" key="2">
    <source>
        <dbReference type="SAM" id="SignalP"/>
    </source>
</evidence>
<dbReference type="Gene3D" id="3.40.190.10">
    <property type="entry name" value="Periplasmic binding protein-like II"/>
    <property type="match status" value="1"/>
</dbReference>
<dbReference type="PIRSF" id="PIRSF017082">
    <property type="entry name" value="YflP"/>
    <property type="match status" value="1"/>
</dbReference>
<sequence>MTHRPAAAARRAAGLLLATCAMLAPTATPAAGAVAPPECIVPAKPGGGFDLTCKLARAALPLVAPASPPMQVSYLPGGIGAVAYNTLITQRAAEPDTLVAFSGGSLLALAQGKFGTYGIDDVRWVGTLGADYGVIAVRADSPYRTLRDLVRALAADPSRVVFAAGGTIGNQDWMKAALVARAAGVDFKRFRFIGVEGGGEAFTALRAGFVQAVSGDASEAVAQLGMGQVRLLAVLSEARLPGRLAAVPTAREQGYDIVWEIARGVYMGPQVAPADYRRWVDRLARLQASPAFAALREQAGLFPFDRHGDALAAYVRERVARYHALARDIGLGR</sequence>
<dbReference type="PANTHER" id="PTHR42928:SF3">
    <property type="entry name" value="UPF0065 PROTEIN YFLP"/>
    <property type="match status" value="1"/>
</dbReference>
<dbReference type="Proteomes" id="UP000177515">
    <property type="component" value="Chromosome 1"/>
</dbReference>
<dbReference type="CDD" id="cd07012">
    <property type="entry name" value="PBP2_Bug_TTT"/>
    <property type="match status" value="1"/>
</dbReference>
<reference evidence="3 4" key="1">
    <citation type="submission" date="2016-10" db="EMBL/GenBank/DDBJ databases">
        <title>Complete genome sequences of three Cupriavidus strains isolated from various Malaysian environments.</title>
        <authorList>
            <person name="Abdullah A.A.-A."/>
            <person name="Shafie N.A.H."/>
            <person name="Lau N.S."/>
        </authorList>
    </citation>
    <scope>NUCLEOTIDE SEQUENCE [LARGE SCALE GENOMIC DNA]</scope>
    <source>
        <strain evidence="3 4">USMAA1020</strain>
    </source>
</reference>
<evidence type="ECO:0000313" key="4">
    <source>
        <dbReference type="Proteomes" id="UP000177515"/>
    </source>
</evidence>
<dbReference type="InterPro" id="IPR042100">
    <property type="entry name" value="Bug_dom1"/>
</dbReference>